<name>A0A9W4K094_9EURO</name>
<protein>
    <recommendedName>
        <fullName evidence="3">Heterokaryon incompatibility domain-containing protein</fullName>
    </recommendedName>
</protein>
<feature type="region of interest" description="Disordered" evidence="2">
    <location>
        <begin position="875"/>
        <end position="912"/>
    </location>
</feature>
<feature type="compositionally biased region" description="Basic and acidic residues" evidence="2">
    <location>
        <begin position="898"/>
        <end position="912"/>
    </location>
</feature>
<feature type="compositionally biased region" description="Basic and acidic residues" evidence="2">
    <location>
        <begin position="933"/>
        <end position="944"/>
    </location>
</feature>
<reference evidence="4" key="1">
    <citation type="submission" date="2021-07" db="EMBL/GenBank/DDBJ databases">
        <authorList>
            <person name="Branca A.L. A."/>
        </authorList>
    </citation>
    <scope>NUCLEOTIDE SEQUENCE</scope>
</reference>
<dbReference type="InterPro" id="IPR010730">
    <property type="entry name" value="HET"/>
</dbReference>
<keyword evidence="1" id="KW-0175">Coiled coil</keyword>
<feature type="region of interest" description="Disordered" evidence="2">
    <location>
        <begin position="930"/>
        <end position="963"/>
    </location>
</feature>
<proteinExistence type="predicted"/>
<dbReference type="Proteomes" id="UP001152592">
    <property type="component" value="Unassembled WGS sequence"/>
</dbReference>
<evidence type="ECO:0000259" key="3">
    <source>
        <dbReference type="Pfam" id="PF06985"/>
    </source>
</evidence>
<comment type="caution">
    <text evidence="4">The sequence shown here is derived from an EMBL/GenBank/DDBJ whole genome shotgun (WGS) entry which is preliminary data.</text>
</comment>
<dbReference type="OrthoDB" id="1470350at2759"/>
<accession>A0A9W4K094</accession>
<feature type="compositionally biased region" description="Polar residues" evidence="2">
    <location>
        <begin position="946"/>
        <end position="957"/>
    </location>
</feature>
<feature type="coiled-coil region" evidence="1">
    <location>
        <begin position="267"/>
        <end position="299"/>
    </location>
</feature>
<dbReference type="PANTHER" id="PTHR10622">
    <property type="entry name" value="HET DOMAIN-CONTAINING PROTEIN"/>
    <property type="match status" value="1"/>
</dbReference>
<evidence type="ECO:0000256" key="1">
    <source>
        <dbReference type="SAM" id="Coils"/>
    </source>
</evidence>
<feature type="domain" description="Heterokaryon incompatibility" evidence="3">
    <location>
        <begin position="352"/>
        <end position="453"/>
    </location>
</feature>
<organism evidence="4 5">
    <name type="scientific">Penicillium salamii</name>
    <dbReference type="NCBI Taxonomy" id="1612424"/>
    <lineage>
        <taxon>Eukaryota</taxon>
        <taxon>Fungi</taxon>
        <taxon>Dikarya</taxon>
        <taxon>Ascomycota</taxon>
        <taxon>Pezizomycotina</taxon>
        <taxon>Eurotiomycetes</taxon>
        <taxon>Eurotiomycetidae</taxon>
        <taxon>Eurotiales</taxon>
        <taxon>Aspergillaceae</taxon>
        <taxon>Penicillium</taxon>
    </lineage>
</organism>
<dbReference type="PANTHER" id="PTHR10622:SF10">
    <property type="entry name" value="HET DOMAIN-CONTAINING PROTEIN"/>
    <property type="match status" value="1"/>
</dbReference>
<evidence type="ECO:0000256" key="2">
    <source>
        <dbReference type="SAM" id="MobiDB-lite"/>
    </source>
</evidence>
<feature type="compositionally biased region" description="Polar residues" evidence="2">
    <location>
        <begin position="877"/>
        <end position="897"/>
    </location>
</feature>
<evidence type="ECO:0000313" key="5">
    <source>
        <dbReference type="Proteomes" id="UP001152592"/>
    </source>
</evidence>
<sequence length="1289" mass="144420">MNSLGTLGSSISGSIASNSALKEIIDIGSFATDRFGRFKDIVFDNTQNHKIRRILNHFLVPKIKPSFVDDDESSPHHDDRVPDDWLAKAEEDLKTPARMIDVDTMNMVPTYNLGMHDQYCIVSHSWKGSELTYGYFGEAKSFEPKMDMTSLESQPASNDVNNIVRKCKSDIERLEAKITSALPHVYARSDGQRPQDITTLLEWYTDANGAEFSLGSSQKNFYDAKATVASAEREAEFYNDLLGNVNGLAEEKSSPDKSKAPANGPEMKKVELAIQLLEREAQENSLKAEEKYLKAVERRGEVESTIIFFEKNRDLCYGIEALLVALQHIRSSRKILESIAQTKRLFDAYFPRGGKRYVWLDTCCINKADSFELSESLSLMGDWYANADLCLVHLDTPRDEKSWIEEWKHWKNPSHVPVPLNMVSFDKIGAGVDEVDKAKNQVEWATRGWTLQELVLSKVTYYVNSHWQNLPRPIETLGPLYFLRAFLPSYLGHPYVRKHRSVPLQRIDELVELLSLDFVNPDMCQEQQLTVMLQALGFVAPRGLKETLAESQIGRAVLTASRQLPRVLSDIISKKSIPDPYFLSDLRDDGHITEKVTLFNHLLSALADLTNDQVLTDRQFIAEFSNVKNMTNWIGGTLGDSSASTSLVAASQRVTTVSTDQAYSLMGILGVRFPAFPAEGLSKALARLLDEVVIAYNDVSVFNWTGKHRGSPLNGRSLYPTNIDSFVDPTNNPLTKSKAKTSKHILDLFRAQRVRQSETARDVNVLLAEMLALSKRLPDQCPVFFKLGELAAQIKQTNFKKLGSQMTGLSGIVAELEGLPGVDRDEETKKKSVGDRLNNTKKRVDAFSESLKFEAPKIEVPKFEVPKLSFGRKKANAQPTADLQPTVAASSAPSTPITDKEETKEETTPSAEEKYKILNEHIQDLIKALENPENPKPEPDRDVALDTQTGTTDSTPMKQEGKRMVCPNPINVSSGGIRGIFDIQRIIVTMIDPGDLRSRVRSAVRGQKIDGWCTISTGLAITLVAFSVERDILEQQLDLAEVITSYIEPEKSKVTPEGEDVPKEDEDATEKEKGILAGFKIEKTPEQLKVARMINFVQKPSLEGIAGEWVLARFSGVAGANWFLCQLALGAGNDFYGRRIATDAFSFEDAAPEQGLSEYWHNFTMEKKARTCDTLDMYLNRHRMWHAAGDPKTEAPQTDGKERFQDDLDVPWDIAQNVTIDNLVKLGKMSGLRIGGLGADLWAKHWEGRIERGALKRVPVSLRTPVRDLDQNRKLLPAMFHAGREMYMF</sequence>
<evidence type="ECO:0000313" key="4">
    <source>
        <dbReference type="EMBL" id="CAG8429230.1"/>
    </source>
</evidence>
<dbReference type="EMBL" id="CAJVPD010000304">
    <property type="protein sequence ID" value="CAG8429230.1"/>
    <property type="molecule type" value="Genomic_DNA"/>
</dbReference>
<gene>
    <name evidence="4" type="ORF">PSALAMII_LOCUS10748</name>
</gene>
<dbReference type="Pfam" id="PF06985">
    <property type="entry name" value="HET"/>
    <property type="match status" value="1"/>
</dbReference>